<evidence type="ECO:0000313" key="7">
    <source>
        <dbReference type="Proteomes" id="UP000012960"/>
    </source>
</evidence>
<dbReference type="SMART" id="SM00184">
    <property type="entry name" value="RING"/>
    <property type="match status" value="1"/>
</dbReference>
<dbReference type="Gene3D" id="3.30.40.10">
    <property type="entry name" value="Zinc/RING finger domain, C3HC4 (zinc finger)"/>
    <property type="match status" value="1"/>
</dbReference>
<proteinExistence type="predicted"/>
<dbReference type="FunCoup" id="A0A804HTN2">
    <property type="interactions" value="214"/>
</dbReference>
<dbReference type="PROSITE" id="PS50089">
    <property type="entry name" value="ZF_RING_2"/>
    <property type="match status" value="1"/>
</dbReference>
<evidence type="ECO:0000313" key="6">
    <source>
        <dbReference type="EnsemblPlants" id="Ma01_p13420.1"/>
    </source>
</evidence>
<accession>A0A804HTN2</accession>
<feature type="compositionally biased region" description="Low complexity" evidence="3">
    <location>
        <begin position="556"/>
        <end position="566"/>
    </location>
</feature>
<dbReference type="PANTHER" id="PTHR47344">
    <property type="entry name" value="RING ZINC FINGER PROTEIN-RELATED"/>
    <property type="match status" value="1"/>
</dbReference>
<protein>
    <submittedName>
        <fullName evidence="5">(wild Malaysian banana) hypothetical protein</fullName>
    </submittedName>
</protein>
<dbReference type="AlphaFoldDB" id="A0A804HTN2"/>
<feature type="compositionally biased region" description="Basic and acidic residues" evidence="3">
    <location>
        <begin position="438"/>
        <end position="451"/>
    </location>
</feature>
<dbReference type="EnsemblPlants" id="Ma01_t13420.1">
    <property type="protein sequence ID" value="Ma01_p13420.1"/>
    <property type="gene ID" value="Ma01_g13420"/>
</dbReference>
<keyword evidence="2" id="KW-0175">Coiled coil</keyword>
<dbReference type="GO" id="GO:0008270">
    <property type="term" value="F:zinc ion binding"/>
    <property type="evidence" value="ECO:0007669"/>
    <property type="project" value="UniProtKB-KW"/>
</dbReference>
<feature type="coiled-coil region" evidence="2">
    <location>
        <begin position="103"/>
        <end position="186"/>
    </location>
</feature>
<dbReference type="KEGG" id="mus:103992930"/>
<feature type="coiled-coil region" evidence="2">
    <location>
        <begin position="261"/>
        <end position="288"/>
    </location>
</feature>
<sequence length="593" mass="65982">MAEEEEGDGRTTGSKPICTICYEDLKPLVEHLQAAPICGHVFHELCLQQWFEYCPAGKKPICPVCNQSCPLRRPTRLYFQSAGDSAAATQTTITSFVSQRPSSEALAAEVGRLELKLASLTAKFEIQETHLKELNDEVSSWKESATREEAKRLAIKKEKERIEQFLHAKTEELNRKSLECLRLEERNLGLGKELAALKLATDLNLGEEEMVKLASLGHGCNHDNAIDVMKRSLALRNKSYKELMAQCNNLGRAETRSRQNLDKAIEKIRKMKMRIQELEKALEDKENGFLRDLKASKKRKAKGLDSNYTSDNLKLPHTADPPTEDHSKNTTLHYLNSISGGLQAHNDLASPADKDKNFAMDLNDDASFFDVDALKHRPSLHEDLYRQSDTGNQSELYKSADIQKRSSCEQDASSCPNREAYSICKPSDASGKSWIPDISKHRTENTDEHGGRSQIDSTWVKEVLSIDNITKKKPSAENITETQACNAAAIHGDGCFPGVLGTSIVNKNVGRWCKQDLKKPSSSLGMEASKSSGDLIAVGADGRGGRIKILRSGGHSLSMQPQSPSSKKSKYEANRTSQLQIERFFRKPKTHEG</sequence>
<dbReference type="InterPro" id="IPR013083">
    <property type="entry name" value="Znf_RING/FYVE/PHD"/>
</dbReference>
<feature type="domain" description="RING-type" evidence="4">
    <location>
        <begin position="18"/>
        <end position="66"/>
    </location>
</feature>
<feature type="region of interest" description="Disordered" evidence="3">
    <location>
        <begin position="300"/>
        <end position="327"/>
    </location>
</feature>
<evidence type="ECO:0000259" key="4">
    <source>
        <dbReference type="PROSITE" id="PS50089"/>
    </source>
</evidence>
<evidence type="ECO:0000256" key="2">
    <source>
        <dbReference type="SAM" id="Coils"/>
    </source>
</evidence>
<dbReference type="Pfam" id="PF13639">
    <property type="entry name" value="zf-RING_2"/>
    <property type="match status" value="1"/>
</dbReference>
<dbReference type="SUPFAM" id="SSF57850">
    <property type="entry name" value="RING/U-box"/>
    <property type="match status" value="1"/>
</dbReference>
<organism evidence="6 7">
    <name type="scientific">Musa acuminata subsp. malaccensis</name>
    <name type="common">Wild banana</name>
    <name type="synonym">Musa malaccensis</name>
    <dbReference type="NCBI Taxonomy" id="214687"/>
    <lineage>
        <taxon>Eukaryota</taxon>
        <taxon>Viridiplantae</taxon>
        <taxon>Streptophyta</taxon>
        <taxon>Embryophyta</taxon>
        <taxon>Tracheophyta</taxon>
        <taxon>Spermatophyta</taxon>
        <taxon>Magnoliopsida</taxon>
        <taxon>Liliopsida</taxon>
        <taxon>Zingiberales</taxon>
        <taxon>Musaceae</taxon>
        <taxon>Musa</taxon>
    </lineage>
</organism>
<dbReference type="InterPro" id="IPR001841">
    <property type="entry name" value="Znf_RING"/>
</dbReference>
<dbReference type="Gramene" id="Ma01_t13420.1">
    <property type="protein sequence ID" value="Ma01_p13420.1"/>
    <property type="gene ID" value="Ma01_g13420"/>
</dbReference>
<reference evidence="6" key="2">
    <citation type="submission" date="2021-05" db="UniProtKB">
        <authorList>
            <consortium name="EnsemblPlants"/>
        </authorList>
    </citation>
    <scope>IDENTIFICATION</scope>
    <source>
        <strain evidence="6">subsp. malaccensis</strain>
    </source>
</reference>
<dbReference type="PANTHER" id="PTHR47344:SF1">
    <property type="entry name" value="RING ZINC FINGER PROTEIN-RELATED"/>
    <property type="match status" value="1"/>
</dbReference>
<evidence type="ECO:0000256" key="3">
    <source>
        <dbReference type="SAM" id="MobiDB-lite"/>
    </source>
</evidence>
<keyword evidence="1" id="KW-0863">Zinc-finger</keyword>
<evidence type="ECO:0000313" key="5">
    <source>
        <dbReference type="EMBL" id="CAG1859423.1"/>
    </source>
</evidence>
<evidence type="ECO:0000256" key="1">
    <source>
        <dbReference type="PROSITE-ProRule" id="PRU00175"/>
    </source>
</evidence>
<dbReference type="InParanoid" id="A0A804HTN2"/>
<keyword evidence="1" id="KW-0862">Zinc</keyword>
<dbReference type="EMBL" id="HG996466">
    <property type="protein sequence ID" value="CAG1859423.1"/>
    <property type="molecule type" value="Genomic_DNA"/>
</dbReference>
<feature type="region of interest" description="Disordered" evidence="3">
    <location>
        <begin position="547"/>
        <end position="593"/>
    </location>
</feature>
<dbReference type="Proteomes" id="UP000012960">
    <property type="component" value="Unplaced"/>
</dbReference>
<feature type="region of interest" description="Disordered" evidence="3">
    <location>
        <begin position="434"/>
        <end position="453"/>
    </location>
</feature>
<keyword evidence="1" id="KW-0479">Metal-binding</keyword>
<reference evidence="5" key="1">
    <citation type="submission" date="2021-03" db="EMBL/GenBank/DDBJ databases">
        <authorList>
            <consortium name="Genoscope - CEA"/>
            <person name="William W."/>
        </authorList>
    </citation>
    <scope>NUCLEOTIDE SEQUENCE</scope>
    <source>
        <strain evidence="5">Doubled-haploid Pahang</strain>
    </source>
</reference>
<name>A0A804HTN2_MUSAM</name>
<dbReference type="OrthoDB" id="8062037at2759"/>
<keyword evidence="7" id="KW-1185">Reference proteome</keyword>
<gene>
    <name evidence="5" type="ORF">GSMUA_297180.1</name>
</gene>